<reference evidence="1" key="1">
    <citation type="journal article" date="2021" name="Front. Microbiol.">
        <title>Comprehensive Comparative Genomics and Phenotyping of Methylobacterium Species.</title>
        <authorList>
            <person name="Alessa O."/>
            <person name="Ogura Y."/>
            <person name="Fujitani Y."/>
            <person name="Takami H."/>
            <person name="Hayashi T."/>
            <person name="Sahin N."/>
            <person name="Tani A."/>
        </authorList>
    </citation>
    <scope>NUCLEOTIDE SEQUENCE</scope>
    <source>
        <strain evidence="1">KCTC 52305</strain>
    </source>
</reference>
<evidence type="ECO:0000313" key="1">
    <source>
        <dbReference type="EMBL" id="GJD50922.1"/>
    </source>
</evidence>
<evidence type="ECO:0000313" key="2">
    <source>
        <dbReference type="Proteomes" id="UP001055167"/>
    </source>
</evidence>
<organism evidence="1 2">
    <name type="scientific">Methylobacterium crusticola</name>
    <dbReference type="NCBI Taxonomy" id="1697972"/>
    <lineage>
        <taxon>Bacteria</taxon>
        <taxon>Pseudomonadati</taxon>
        <taxon>Pseudomonadota</taxon>
        <taxon>Alphaproteobacteria</taxon>
        <taxon>Hyphomicrobiales</taxon>
        <taxon>Methylobacteriaceae</taxon>
        <taxon>Methylobacterium</taxon>
    </lineage>
</organism>
<accession>A0ABQ4QZS5</accession>
<reference evidence="1" key="2">
    <citation type="submission" date="2021-08" db="EMBL/GenBank/DDBJ databases">
        <authorList>
            <person name="Tani A."/>
            <person name="Ola A."/>
            <person name="Ogura Y."/>
            <person name="Katsura K."/>
            <person name="Hayashi T."/>
        </authorList>
    </citation>
    <scope>NUCLEOTIDE SEQUENCE</scope>
    <source>
        <strain evidence="1">KCTC 52305</strain>
    </source>
</reference>
<keyword evidence="2" id="KW-1185">Reference proteome</keyword>
<gene>
    <name evidence="1" type="ORF">OPKNFCMD_3671</name>
</gene>
<dbReference type="EMBL" id="BPQH01000011">
    <property type="protein sequence ID" value="GJD50922.1"/>
    <property type="molecule type" value="Genomic_DNA"/>
</dbReference>
<dbReference type="Proteomes" id="UP001055167">
    <property type="component" value="Unassembled WGS sequence"/>
</dbReference>
<dbReference type="RefSeq" id="WP_128560588.1">
    <property type="nucleotide sequence ID" value="NZ_BPQH01000011.1"/>
</dbReference>
<sequence>MKQGQLRARLNADKTSLTLGLPGADGNLRTLDLASAKEVEQLIRVLCEYRNQMVPGVPATLDSATVDVDETGGVWAAAAGRHQGLRPVFFRHATFGWLGFLLTDENAETLAEALTAPLQDDAPRTVN</sequence>
<comment type="caution">
    <text evidence="1">The sequence shown here is derived from an EMBL/GenBank/DDBJ whole genome shotgun (WGS) entry which is preliminary data.</text>
</comment>
<name>A0ABQ4QZS5_9HYPH</name>
<protein>
    <submittedName>
        <fullName evidence="1">Uncharacterized protein</fullName>
    </submittedName>
</protein>
<proteinExistence type="predicted"/>